<dbReference type="AlphaFoldDB" id="A0A839TQA5"/>
<evidence type="ECO:0000313" key="1">
    <source>
        <dbReference type="EMBL" id="MBB3128945.1"/>
    </source>
</evidence>
<gene>
    <name evidence="1" type="ORF">FHS19_003620</name>
</gene>
<comment type="caution">
    <text evidence="1">The sequence shown here is derived from an EMBL/GenBank/DDBJ whole genome shotgun (WGS) entry which is preliminary data.</text>
</comment>
<accession>A0A839TQA5</accession>
<organism evidence="1 2">
    <name type="scientific">Paenibacillus rhizosphaerae</name>
    <dbReference type="NCBI Taxonomy" id="297318"/>
    <lineage>
        <taxon>Bacteria</taxon>
        <taxon>Bacillati</taxon>
        <taxon>Bacillota</taxon>
        <taxon>Bacilli</taxon>
        <taxon>Bacillales</taxon>
        <taxon>Paenibacillaceae</taxon>
        <taxon>Paenibacillus</taxon>
    </lineage>
</organism>
<proteinExistence type="predicted"/>
<name>A0A839TQA5_9BACL</name>
<evidence type="ECO:0000313" key="2">
    <source>
        <dbReference type="Proteomes" id="UP000517523"/>
    </source>
</evidence>
<dbReference type="EMBL" id="JACHXJ010000003">
    <property type="protein sequence ID" value="MBB3128945.1"/>
    <property type="molecule type" value="Genomic_DNA"/>
</dbReference>
<dbReference type="Proteomes" id="UP000517523">
    <property type="component" value="Unassembled WGS sequence"/>
</dbReference>
<sequence>MMLKGTRAACRQDNLRIIDCALIIPMRPWMGLAI</sequence>
<reference evidence="1 2" key="1">
    <citation type="submission" date="2020-08" db="EMBL/GenBank/DDBJ databases">
        <title>Genomic Encyclopedia of Type Strains, Phase III (KMG-III): the genomes of soil and plant-associated and newly described type strains.</title>
        <authorList>
            <person name="Whitman W."/>
        </authorList>
    </citation>
    <scope>NUCLEOTIDE SEQUENCE [LARGE SCALE GENOMIC DNA]</scope>
    <source>
        <strain evidence="1 2">CECT 5831</strain>
    </source>
</reference>
<protein>
    <submittedName>
        <fullName evidence="1">Uncharacterized protein</fullName>
    </submittedName>
</protein>